<evidence type="ECO:0000256" key="5">
    <source>
        <dbReference type="ARBA" id="ARBA00023136"/>
    </source>
</evidence>
<accession>A0A1F5LEE5</accession>
<evidence type="ECO:0000256" key="1">
    <source>
        <dbReference type="ARBA" id="ARBA00004141"/>
    </source>
</evidence>
<feature type="transmembrane region" description="Helical" evidence="6">
    <location>
        <begin position="65"/>
        <end position="85"/>
    </location>
</feature>
<keyword evidence="5 6" id="KW-0472">Membrane</keyword>
<comment type="caution">
    <text evidence="7">The sequence shown here is derived from an EMBL/GenBank/DDBJ whole genome shotgun (WGS) entry which is preliminary data.</text>
</comment>
<feature type="transmembrane region" description="Helical" evidence="6">
    <location>
        <begin position="123"/>
        <end position="144"/>
    </location>
</feature>
<dbReference type="RefSeq" id="XP_022487038.1">
    <property type="nucleotide sequence ID" value="XM_022633161.1"/>
</dbReference>
<feature type="transmembrane region" description="Helical" evidence="6">
    <location>
        <begin position="192"/>
        <end position="215"/>
    </location>
</feature>
<keyword evidence="4 6" id="KW-1133">Transmembrane helix</keyword>
<organism evidence="7 8">
    <name type="scientific">Penicillium arizonense</name>
    <dbReference type="NCBI Taxonomy" id="1835702"/>
    <lineage>
        <taxon>Eukaryota</taxon>
        <taxon>Fungi</taxon>
        <taxon>Dikarya</taxon>
        <taxon>Ascomycota</taxon>
        <taxon>Pezizomycotina</taxon>
        <taxon>Eurotiomycetes</taxon>
        <taxon>Eurotiomycetidae</taxon>
        <taxon>Eurotiales</taxon>
        <taxon>Aspergillaceae</taxon>
        <taxon>Penicillium</taxon>
    </lineage>
</organism>
<keyword evidence="3 6" id="KW-0812">Transmembrane</keyword>
<evidence type="ECO:0000256" key="3">
    <source>
        <dbReference type="ARBA" id="ARBA00022692"/>
    </source>
</evidence>
<gene>
    <name evidence="7" type="ORF">PENARI_c013G03091</name>
</gene>
<dbReference type="GeneID" id="34577895"/>
<dbReference type="Proteomes" id="UP000177622">
    <property type="component" value="Unassembled WGS sequence"/>
</dbReference>
<dbReference type="STRING" id="1835702.A0A1F5LEE5"/>
<reference evidence="7 8" key="1">
    <citation type="journal article" date="2016" name="Sci. Rep.">
        <title>Penicillium arizonense, a new, genome sequenced fungal species, reveals a high chemical diversity in secreted metabolites.</title>
        <authorList>
            <person name="Grijseels S."/>
            <person name="Nielsen J.C."/>
            <person name="Randelovic M."/>
            <person name="Nielsen J."/>
            <person name="Nielsen K.F."/>
            <person name="Workman M."/>
            <person name="Frisvad J.C."/>
        </authorList>
    </citation>
    <scope>NUCLEOTIDE SEQUENCE [LARGE SCALE GENOMIC DNA]</scope>
    <source>
        <strain evidence="7 8">CBS 141311</strain>
    </source>
</reference>
<evidence type="ECO:0008006" key="9">
    <source>
        <dbReference type="Google" id="ProtNLM"/>
    </source>
</evidence>
<dbReference type="InterPro" id="IPR000791">
    <property type="entry name" value="Gpr1/Fun34/SatP-like"/>
</dbReference>
<keyword evidence="8" id="KW-1185">Reference proteome</keyword>
<dbReference type="PANTHER" id="PTHR31123">
    <property type="entry name" value="ACCUMULATION OF DYADS PROTEIN 2-RELATED"/>
    <property type="match status" value="1"/>
</dbReference>
<protein>
    <recommendedName>
        <fullName evidence="9">GPR1/FUN34/YaaH-class plasma membrane protein</fullName>
    </recommendedName>
</protein>
<dbReference type="PANTHER" id="PTHR31123:SF4">
    <property type="entry name" value="PROTEIN ALCS"/>
    <property type="match status" value="1"/>
</dbReference>
<evidence type="ECO:0000256" key="4">
    <source>
        <dbReference type="ARBA" id="ARBA00022989"/>
    </source>
</evidence>
<evidence type="ECO:0000313" key="8">
    <source>
        <dbReference type="Proteomes" id="UP000177622"/>
    </source>
</evidence>
<dbReference type="GO" id="GO:0005886">
    <property type="term" value="C:plasma membrane"/>
    <property type="evidence" value="ECO:0007669"/>
    <property type="project" value="TreeGrafter"/>
</dbReference>
<feature type="transmembrane region" description="Helical" evidence="6">
    <location>
        <begin position="164"/>
        <end position="185"/>
    </location>
</feature>
<dbReference type="GO" id="GO:0015123">
    <property type="term" value="F:acetate transmembrane transporter activity"/>
    <property type="evidence" value="ECO:0007669"/>
    <property type="project" value="TreeGrafter"/>
</dbReference>
<name>A0A1F5LEE5_PENAI</name>
<dbReference type="AlphaFoldDB" id="A0A1F5LEE5"/>
<evidence type="ECO:0000256" key="6">
    <source>
        <dbReference type="SAM" id="Phobius"/>
    </source>
</evidence>
<dbReference type="Pfam" id="PF01184">
    <property type="entry name" value="Gpr1_Fun34_YaaH"/>
    <property type="match status" value="1"/>
</dbReference>
<evidence type="ECO:0000313" key="7">
    <source>
        <dbReference type="EMBL" id="OGE51594.1"/>
    </source>
</evidence>
<sequence length="324" mass="33556">MSQNQKSALEAAEQGYIEDNNDFLQRMRTAGSVQLPAELFEQLYLAPQNRVKGHLRQTFGNPTPIALGGFLMCSTSLSMTLLGWQGAGGLGAANLGAYLYVGGVTQFLGAIGEWILGNTFPAVVFFLFGGFWLAFGTAIDPTTGASAVYSPDLKVPAEGLVEPAFFATFGFFLVTLAIVVAFFTIASIRTNLVFFMVFLTLTPSVCCLAAAFFALASGRAAAAATYQHVGAGLLLAVSLMGWPDGHSTIPIPDKKYLTQDAGKGFGFSGEGSQAAGTASSGNAEAGFGSGSGSNATGTFTRSSAFGTSTNAAAGLQVGVDFIFL</sequence>
<proteinExistence type="inferred from homology"/>
<dbReference type="OrthoDB" id="3648309at2759"/>
<dbReference type="InterPro" id="IPR051633">
    <property type="entry name" value="AceTr"/>
</dbReference>
<comment type="subcellular location">
    <subcellularLocation>
        <location evidence="1">Membrane</location>
        <topology evidence="1">Multi-pass membrane protein</topology>
    </subcellularLocation>
</comment>
<evidence type="ECO:0000256" key="2">
    <source>
        <dbReference type="ARBA" id="ARBA00005587"/>
    </source>
</evidence>
<dbReference type="EMBL" id="LXJU01000013">
    <property type="protein sequence ID" value="OGE51594.1"/>
    <property type="molecule type" value="Genomic_DNA"/>
</dbReference>
<feature type="transmembrane region" description="Helical" evidence="6">
    <location>
        <begin position="97"/>
        <end position="116"/>
    </location>
</feature>
<comment type="similarity">
    <text evidence="2">Belongs to the acetate uptake transporter (AceTr) (TC 2.A.96) family.</text>
</comment>